<reference evidence="2" key="1">
    <citation type="submission" date="2014-11" db="EMBL/GenBank/DDBJ databases">
        <authorList>
            <person name="Amaro Gonzalez C."/>
        </authorList>
    </citation>
    <scope>NUCLEOTIDE SEQUENCE</scope>
</reference>
<dbReference type="AlphaFoldDB" id="A0A0E9RRM8"/>
<feature type="chain" id="PRO_5002432503" evidence="1">
    <location>
        <begin position="20"/>
        <end position="57"/>
    </location>
</feature>
<sequence length="57" mass="7082">MHRAPFPFFKLRCFWLVWGMHRPPYFLYNSVRSTGKNRQTKWLWCQLLYIGSIYRSP</sequence>
<feature type="signal peptide" evidence="1">
    <location>
        <begin position="1"/>
        <end position="19"/>
    </location>
</feature>
<organism evidence="2">
    <name type="scientific">Anguilla anguilla</name>
    <name type="common">European freshwater eel</name>
    <name type="synonym">Muraena anguilla</name>
    <dbReference type="NCBI Taxonomy" id="7936"/>
    <lineage>
        <taxon>Eukaryota</taxon>
        <taxon>Metazoa</taxon>
        <taxon>Chordata</taxon>
        <taxon>Craniata</taxon>
        <taxon>Vertebrata</taxon>
        <taxon>Euteleostomi</taxon>
        <taxon>Actinopterygii</taxon>
        <taxon>Neopterygii</taxon>
        <taxon>Teleostei</taxon>
        <taxon>Anguilliformes</taxon>
        <taxon>Anguillidae</taxon>
        <taxon>Anguilla</taxon>
    </lineage>
</organism>
<reference evidence="2" key="2">
    <citation type="journal article" date="2015" name="Fish Shellfish Immunol.">
        <title>Early steps in the European eel (Anguilla anguilla)-Vibrio vulnificus interaction in the gills: Role of the RtxA13 toxin.</title>
        <authorList>
            <person name="Callol A."/>
            <person name="Pajuelo D."/>
            <person name="Ebbesson L."/>
            <person name="Teles M."/>
            <person name="MacKenzie S."/>
            <person name="Amaro C."/>
        </authorList>
    </citation>
    <scope>NUCLEOTIDE SEQUENCE</scope>
</reference>
<accession>A0A0E9RRM8</accession>
<keyword evidence="1" id="KW-0732">Signal</keyword>
<dbReference type="EMBL" id="GBXM01077604">
    <property type="protein sequence ID" value="JAH30973.1"/>
    <property type="molecule type" value="Transcribed_RNA"/>
</dbReference>
<proteinExistence type="predicted"/>
<protein>
    <submittedName>
        <fullName evidence="2">Uncharacterized protein</fullName>
    </submittedName>
</protein>
<evidence type="ECO:0000313" key="2">
    <source>
        <dbReference type="EMBL" id="JAH30973.1"/>
    </source>
</evidence>
<name>A0A0E9RRM8_ANGAN</name>
<evidence type="ECO:0000256" key="1">
    <source>
        <dbReference type="SAM" id="SignalP"/>
    </source>
</evidence>